<accession>A0AAE0ZAD6</accession>
<feature type="region of interest" description="Disordered" evidence="1">
    <location>
        <begin position="1"/>
        <end position="83"/>
    </location>
</feature>
<evidence type="ECO:0000313" key="2">
    <source>
        <dbReference type="EMBL" id="KAK3765291.1"/>
    </source>
</evidence>
<comment type="caution">
    <text evidence="2">The sequence shown here is derived from an EMBL/GenBank/DDBJ whole genome shotgun (WGS) entry which is preliminary data.</text>
</comment>
<proteinExistence type="predicted"/>
<organism evidence="2 3">
    <name type="scientific">Elysia crispata</name>
    <name type="common">lettuce slug</name>
    <dbReference type="NCBI Taxonomy" id="231223"/>
    <lineage>
        <taxon>Eukaryota</taxon>
        <taxon>Metazoa</taxon>
        <taxon>Spiralia</taxon>
        <taxon>Lophotrochozoa</taxon>
        <taxon>Mollusca</taxon>
        <taxon>Gastropoda</taxon>
        <taxon>Heterobranchia</taxon>
        <taxon>Euthyneura</taxon>
        <taxon>Panpulmonata</taxon>
        <taxon>Sacoglossa</taxon>
        <taxon>Placobranchoidea</taxon>
        <taxon>Plakobranchidae</taxon>
        <taxon>Elysia</taxon>
    </lineage>
</organism>
<gene>
    <name evidence="2" type="ORF">RRG08_062851</name>
</gene>
<protein>
    <submittedName>
        <fullName evidence="2">Uncharacterized protein</fullName>
    </submittedName>
</protein>
<dbReference type="AlphaFoldDB" id="A0AAE0ZAD6"/>
<feature type="compositionally biased region" description="Polar residues" evidence="1">
    <location>
        <begin position="11"/>
        <end position="21"/>
    </location>
</feature>
<sequence>MENESLDFDMNDSTNASSNNWVMEDESTSSEDGVSPLRPSVSHNTKIPEQRQDLTYGCIDPGPKSPIPSFKPARTPGLYLSDEPMTRQDKRKFLTADVLVVPQSYYIYQVKMLSYLQRANRSVHHVVLTPGETHPVADRALLRAMKQVYDQNVVSIDLT</sequence>
<dbReference type="Proteomes" id="UP001283361">
    <property type="component" value="Unassembled WGS sequence"/>
</dbReference>
<name>A0AAE0ZAD6_9GAST</name>
<feature type="compositionally biased region" description="Acidic residues" evidence="1">
    <location>
        <begin position="1"/>
        <end position="10"/>
    </location>
</feature>
<evidence type="ECO:0000313" key="3">
    <source>
        <dbReference type="Proteomes" id="UP001283361"/>
    </source>
</evidence>
<reference evidence="2" key="1">
    <citation type="journal article" date="2023" name="G3 (Bethesda)">
        <title>A reference genome for the long-term kleptoplast-retaining sea slug Elysia crispata morphotype clarki.</title>
        <authorList>
            <person name="Eastman K.E."/>
            <person name="Pendleton A.L."/>
            <person name="Shaikh M.A."/>
            <person name="Suttiyut T."/>
            <person name="Ogas R."/>
            <person name="Tomko P."/>
            <person name="Gavelis G."/>
            <person name="Widhalm J.R."/>
            <person name="Wisecaver J.H."/>
        </authorList>
    </citation>
    <scope>NUCLEOTIDE SEQUENCE</scope>
    <source>
        <strain evidence="2">ECLA1</strain>
    </source>
</reference>
<evidence type="ECO:0000256" key="1">
    <source>
        <dbReference type="SAM" id="MobiDB-lite"/>
    </source>
</evidence>
<keyword evidence="3" id="KW-1185">Reference proteome</keyword>
<dbReference type="EMBL" id="JAWDGP010004323">
    <property type="protein sequence ID" value="KAK3765291.1"/>
    <property type="molecule type" value="Genomic_DNA"/>
</dbReference>